<dbReference type="AlphaFoldDB" id="A0A1Y3EIH5"/>
<dbReference type="GO" id="GO:0005737">
    <property type="term" value="C:cytoplasm"/>
    <property type="evidence" value="ECO:0007669"/>
    <property type="project" value="UniProtKB-SubCell"/>
</dbReference>
<reference evidence="2 3" key="1">
    <citation type="submission" date="2015-04" db="EMBL/GenBank/DDBJ databases">
        <title>Draft genome of the roundworm Trichinella nativa.</title>
        <authorList>
            <person name="Mitreva M."/>
        </authorList>
    </citation>
    <scope>NUCLEOTIDE SEQUENCE [LARGE SCALE GENOMIC DNA]</scope>
    <source>
        <strain evidence="2 3">ISS45</strain>
    </source>
</reference>
<comment type="caution">
    <text evidence="2">The sequence shown here is derived from an EMBL/GenBank/DDBJ whole genome shotgun (WGS) entry which is preliminary data.</text>
</comment>
<dbReference type="SUPFAM" id="SSF54236">
    <property type="entry name" value="Ubiquitin-like"/>
    <property type="match status" value="1"/>
</dbReference>
<dbReference type="SUPFAM" id="SSF47031">
    <property type="entry name" value="Second domain of FERM"/>
    <property type="match status" value="1"/>
</dbReference>
<dbReference type="InterPro" id="IPR000299">
    <property type="entry name" value="FERM_domain"/>
</dbReference>
<dbReference type="CDD" id="cd17093">
    <property type="entry name" value="FERM2_F1_Myosin-VII"/>
    <property type="match status" value="1"/>
</dbReference>
<dbReference type="InterPro" id="IPR051567">
    <property type="entry name" value="Unconventional_Myosin_ATPase"/>
</dbReference>
<evidence type="ECO:0000313" key="3">
    <source>
        <dbReference type="Proteomes" id="UP000243006"/>
    </source>
</evidence>
<dbReference type="Gene3D" id="2.30.29.30">
    <property type="entry name" value="Pleckstrin-homology domain (PH domain)/Phosphotyrosine-binding domain (PTB)"/>
    <property type="match status" value="1"/>
</dbReference>
<dbReference type="EMBL" id="LVZM01011317">
    <property type="protein sequence ID" value="OUC44934.1"/>
    <property type="molecule type" value="Genomic_DNA"/>
</dbReference>
<dbReference type="SMART" id="SM00295">
    <property type="entry name" value="B41"/>
    <property type="match status" value="1"/>
</dbReference>
<sequence length="268" mass="31267">AIQRKTTQIFHKFYFPNDTYENIEVDSCNKAKDLSVRIAKHIQLKSVKGFAFFVKIQDKILSLPENEFFFDFIRHLSELTSKTKSGQSGRNLNYQVYFMKKLWVDTVPGQDRQADIVFHYSQELPKYIRGYHQCTRDEAAELAALIYRSRYGDNASNLSSSLADLLPKVFLKMASSVDWKRHILSYYHKGSFMSREEAKVQFLKVIYKWPTFGSAFFEVKQTGDNKIPEKLIIAINKNGIILIEPERKGYKMDDLLTSYISYFLNEAN</sequence>
<name>A0A1Y3EIH5_9BILA</name>
<dbReference type="InterPro" id="IPR019748">
    <property type="entry name" value="FERM_central"/>
</dbReference>
<accession>A0A1Y3EIH5</accession>
<dbReference type="InterPro" id="IPR029071">
    <property type="entry name" value="Ubiquitin-like_domsf"/>
</dbReference>
<dbReference type="PANTHER" id="PTHR22692:SF33">
    <property type="entry name" value="MYOSIN"/>
    <property type="match status" value="1"/>
</dbReference>
<dbReference type="Gene3D" id="3.10.20.90">
    <property type="entry name" value="Phosphatidylinositol 3-kinase Catalytic Subunit, Chain A, domain 1"/>
    <property type="match status" value="1"/>
</dbReference>
<feature type="non-terminal residue" evidence="2">
    <location>
        <position position="1"/>
    </location>
</feature>
<dbReference type="PANTHER" id="PTHR22692">
    <property type="entry name" value="MYOSIN VII, XV"/>
    <property type="match status" value="1"/>
</dbReference>
<dbReference type="Pfam" id="PF21989">
    <property type="entry name" value="RA_2"/>
    <property type="match status" value="1"/>
</dbReference>
<protein>
    <submittedName>
        <fullName evidence="2">FERM central domain protein</fullName>
    </submittedName>
</protein>
<dbReference type="Pfam" id="PF00373">
    <property type="entry name" value="FERM_M"/>
    <property type="match status" value="1"/>
</dbReference>
<dbReference type="InterPro" id="IPR011993">
    <property type="entry name" value="PH-like_dom_sf"/>
</dbReference>
<evidence type="ECO:0000313" key="2">
    <source>
        <dbReference type="EMBL" id="OUC44934.1"/>
    </source>
</evidence>
<dbReference type="InterPro" id="IPR014352">
    <property type="entry name" value="FERM/acyl-CoA-bd_prot_sf"/>
</dbReference>
<dbReference type="Gene3D" id="1.20.80.10">
    <property type="match status" value="1"/>
</dbReference>
<gene>
    <name evidence="2" type="ORF">D917_08753</name>
</gene>
<dbReference type="Proteomes" id="UP000243006">
    <property type="component" value="Unassembled WGS sequence"/>
</dbReference>
<dbReference type="PROSITE" id="PS50057">
    <property type="entry name" value="FERM_3"/>
    <property type="match status" value="1"/>
</dbReference>
<dbReference type="CDD" id="cd14473">
    <property type="entry name" value="FERM_B-lobe"/>
    <property type="match status" value="1"/>
</dbReference>
<dbReference type="InterPro" id="IPR019749">
    <property type="entry name" value="Band_41_domain"/>
</dbReference>
<evidence type="ECO:0000259" key="1">
    <source>
        <dbReference type="PROSITE" id="PS50057"/>
    </source>
</evidence>
<organism evidence="2 3">
    <name type="scientific">Trichinella nativa</name>
    <dbReference type="NCBI Taxonomy" id="6335"/>
    <lineage>
        <taxon>Eukaryota</taxon>
        <taxon>Metazoa</taxon>
        <taxon>Ecdysozoa</taxon>
        <taxon>Nematoda</taxon>
        <taxon>Enoplea</taxon>
        <taxon>Dorylaimia</taxon>
        <taxon>Trichinellida</taxon>
        <taxon>Trichinellidae</taxon>
        <taxon>Trichinella</taxon>
    </lineage>
</organism>
<dbReference type="InterPro" id="IPR035963">
    <property type="entry name" value="FERM_2"/>
</dbReference>
<proteinExistence type="predicted"/>
<feature type="domain" description="FERM" evidence="1">
    <location>
        <begin position="9"/>
        <end position="268"/>
    </location>
</feature>